<keyword evidence="3" id="KW-0597">Phosphoprotein</keyword>
<dbReference type="Gene3D" id="2.70.150.10">
    <property type="entry name" value="Calcium-transporting ATPase, cytoplasmic transduction domain A"/>
    <property type="match status" value="1"/>
</dbReference>
<feature type="domain" description="P-type ATPase A" evidence="15">
    <location>
        <begin position="257"/>
        <end position="370"/>
    </location>
</feature>
<dbReference type="Pfam" id="PF12409">
    <property type="entry name" value="P5-ATPase"/>
    <property type="match status" value="1"/>
</dbReference>
<evidence type="ECO:0000256" key="6">
    <source>
        <dbReference type="ARBA" id="ARBA00022741"/>
    </source>
</evidence>
<dbReference type="FunFam" id="1.20.1110.10:FF:000023">
    <property type="entry name" value="Cation-transporting ATPase"/>
    <property type="match status" value="1"/>
</dbReference>
<dbReference type="GO" id="GO:0140358">
    <property type="term" value="F:P-type transmembrane transporter activity"/>
    <property type="evidence" value="ECO:0007669"/>
    <property type="project" value="InterPro"/>
</dbReference>
<evidence type="ECO:0000313" key="19">
    <source>
        <dbReference type="Proteomes" id="UP001152799"/>
    </source>
</evidence>
<feature type="transmembrane region" description="Helical" evidence="14">
    <location>
        <begin position="387"/>
        <end position="408"/>
    </location>
</feature>
<dbReference type="SUPFAM" id="SSF81660">
    <property type="entry name" value="Metal cation-transporting ATPase, ATP-binding domain N"/>
    <property type="match status" value="1"/>
</dbReference>
<feature type="domain" description="P5B-type ATPase N-terminal" evidence="17">
    <location>
        <begin position="34"/>
        <end position="107"/>
    </location>
</feature>
<name>A0A9N9MLN6_9CUCU</name>
<dbReference type="InterPro" id="IPR047819">
    <property type="entry name" value="P5A-ATPase_N"/>
</dbReference>
<dbReference type="SFLD" id="SFLDG00002">
    <property type="entry name" value="C1.7:_P-type_atpase_like"/>
    <property type="match status" value="1"/>
</dbReference>
<feature type="transmembrane region" description="Helical" evidence="14">
    <location>
        <begin position="1031"/>
        <end position="1053"/>
    </location>
</feature>
<dbReference type="InterPro" id="IPR044492">
    <property type="entry name" value="P_typ_ATPase_HD_dom"/>
</dbReference>
<dbReference type="AlphaFoldDB" id="A0A9N9MLN6"/>
<feature type="transmembrane region" description="Helical" evidence="14">
    <location>
        <begin position="210"/>
        <end position="230"/>
    </location>
</feature>
<dbReference type="InterPro" id="IPR036412">
    <property type="entry name" value="HAD-like_sf"/>
</dbReference>
<keyword evidence="4 14" id="KW-0812">Transmembrane</keyword>
<evidence type="ECO:0000256" key="3">
    <source>
        <dbReference type="ARBA" id="ARBA00022553"/>
    </source>
</evidence>
<evidence type="ECO:0000256" key="7">
    <source>
        <dbReference type="ARBA" id="ARBA00022753"/>
    </source>
</evidence>
<dbReference type="GO" id="GO:0019829">
    <property type="term" value="F:ATPase-coupled monoatomic cation transmembrane transporter activity"/>
    <property type="evidence" value="ECO:0007669"/>
    <property type="project" value="UniProtKB-UniRule"/>
</dbReference>
<feature type="transmembrane region" description="Helical" evidence="14">
    <location>
        <begin position="894"/>
        <end position="915"/>
    </location>
</feature>
<feature type="transmembrane region" description="Helical" evidence="14">
    <location>
        <begin position="1076"/>
        <end position="1098"/>
    </location>
</feature>
<evidence type="ECO:0000256" key="14">
    <source>
        <dbReference type="RuleBase" id="RU362082"/>
    </source>
</evidence>
<evidence type="ECO:0000256" key="8">
    <source>
        <dbReference type="ARBA" id="ARBA00022840"/>
    </source>
</evidence>
<evidence type="ECO:0000259" key="15">
    <source>
        <dbReference type="Pfam" id="PF00122"/>
    </source>
</evidence>
<feature type="transmembrane region" description="Helical" evidence="14">
    <location>
        <begin position="1001"/>
        <end position="1019"/>
    </location>
</feature>
<evidence type="ECO:0000256" key="10">
    <source>
        <dbReference type="ARBA" id="ARBA00022967"/>
    </source>
</evidence>
<dbReference type="FunFam" id="3.40.50.1000:FF:000068">
    <property type="entry name" value="Cation-transporting ATPase"/>
    <property type="match status" value="1"/>
</dbReference>
<evidence type="ECO:0000256" key="1">
    <source>
        <dbReference type="ARBA" id="ARBA00004107"/>
    </source>
</evidence>
<evidence type="ECO:0000313" key="18">
    <source>
        <dbReference type="EMBL" id="CAG9762834.1"/>
    </source>
</evidence>
<organism evidence="18 19">
    <name type="scientific">Ceutorhynchus assimilis</name>
    <name type="common">cabbage seed weevil</name>
    <dbReference type="NCBI Taxonomy" id="467358"/>
    <lineage>
        <taxon>Eukaryota</taxon>
        <taxon>Metazoa</taxon>
        <taxon>Ecdysozoa</taxon>
        <taxon>Arthropoda</taxon>
        <taxon>Hexapoda</taxon>
        <taxon>Insecta</taxon>
        <taxon>Pterygota</taxon>
        <taxon>Neoptera</taxon>
        <taxon>Endopterygota</taxon>
        <taxon>Coleoptera</taxon>
        <taxon>Polyphaga</taxon>
        <taxon>Cucujiformia</taxon>
        <taxon>Curculionidae</taxon>
        <taxon>Ceutorhynchinae</taxon>
        <taxon>Ceutorhynchus</taxon>
    </lineage>
</organism>
<keyword evidence="10 14" id="KW-1278">Translocase</keyword>
<dbReference type="InterPro" id="IPR023298">
    <property type="entry name" value="ATPase_P-typ_TM_dom_sf"/>
</dbReference>
<proteinExistence type="inferred from homology"/>
<keyword evidence="11 14" id="KW-1133">Transmembrane helix</keyword>
<dbReference type="SUPFAM" id="SSF81665">
    <property type="entry name" value="Calcium ATPase, transmembrane domain M"/>
    <property type="match status" value="1"/>
</dbReference>
<dbReference type="PROSITE" id="PS00154">
    <property type="entry name" value="ATPASE_E1_E2"/>
    <property type="match status" value="1"/>
</dbReference>
<keyword evidence="8 14" id="KW-0067">ATP-binding</keyword>
<feature type="transmembrane region" description="Helical" evidence="14">
    <location>
        <begin position="959"/>
        <end position="981"/>
    </location>
</feature>
<reference evidence="18" key="1">
    <citation type="submission" date="2022-01" db="EMBL/GenBank/DDBJ databases">
        <authorList>
            <person name="King R."/>
        </authorList>
    </citation>
    <scope>NUCLEOTIDE SEQUENCE</scope>
</reference>
<keyword evidence="6 14" id="KW-0547">Nucleotide-binding</keyword>
<evidence type="ECO:0000256" key="11">
    <source>
        <dbReference type="ARBA" id="ARBA00022989"/>
    </source>
</evidence>
<feature type="transmembrane region" description="Helical" evidence="14">
    <location>
        <begin position="46"/>
        <end position="66"/>
    </location>
</feature>
<dbReference type="InterPro" id="IPR006544">
    <property type="entry name" value="P-type_TPase_V"/>
</dbReference>
<dbReference type="Gene3D" id="3.40.1110.10">
    <property type="entry name" value="Calcium-transporting ATPase, cytoplasmic domain N"/>
    <property type="match status" value="1"/>
</dbReference>
<dbReference type="OrthoDB" id="48943at2759"/>
<evidence type="ECO:0000256" key="4">
    <source>
        <dbReference type="ARBA" id="ARBA00022692"/>
    </source>
</evidence>
<dbReference type="InterPro" id="IPR004014">
    <property type="entry name" value="ATPase_P-typ_cation-transptr_N"/>
</dbReference>
<keyword evidence="5 14" id="KW-0479">Metal-binding</keyword>
<evidence type="ECO:0000256" key="9">
    <source>
        <dbReference type="ARBA" id="ARBA00022842"/>
    </source>
</evidence>
<dbReference type="PANTHER" id="PTHR45630">
    <property type="entry name" value="CATION-TRANSPORTING ATPASE-RELATED"/>
    <property type="match status" value="1"/>
</dbReference>
<dbReference type="PRINTS" id="PR00119">
    <property type="entry name" value="CATATPASE"/>
</dbReference>
<evidence type="ECO:0000259" key="17">
    <source>
        <dbReference type="Pfam" id="PF12409"/>
    </source>
</evidence>
<evidence type="ECO:0000256" key="2">
    <source>
        <dbReference type="ARBA" id="ARBA00006000"/>
    </source>
</evidence>
<dbReference type="GO" id="GO:0031902">
    <property type="term" value="C:late endosome membrane"/>
    <property type="evidence" value="ECO:0007669"/>
    <property type="project" value="UniProtKB-SubCell"/>
</dbReference>
<accession>A0A9N9MLN6</accession>
<feature type="transmembrane region" description="Helical" evidence="14">
    <location>
        <begin position="420"/>
        <end position="442"/>
    </location>
</feature>
<protein>
    <recommendedName>
        <fullName evidence="14">Cation-transporting ATPase</fullName>
        <ecNumber evidence="14">7.2.2.-</ecNumber>
    </recommendedName>
</protein>
<dbReference type="Proteomes" id="UP001152799">
    <property type="component" value="Chromosome 12"/>
</dbReference>
<dbReference type="SUPFAM" id="SSF56784">
    <property type="entry name" value="HAD-like"/>
    <property type="match status" value="1"/>
</dbReference>
<dbReference type="SFLD" id="SFLDS00003">
    <property type="entry name" value="Haloacid_Dehalogenase"/>
    <property type="match status" value="1"/>
</dbReference>
<feature type="transmembrane region" description="Helical" evidence="14">
    <location>
        <begin position="182"/>
        <end position="204"/>
    </location>
</feature>
<dbReference type="PANTHER" id="PTHR45630:SF8">
    <property type="entry name" value="CATION-TRANSPORTING ATPASE"/>
    <property type="match status" value="1"/>
</dbReference>
<dbReference type="FunFam" id="3.40.1110.10:FF:000026">
    <property type="entry name" value="Cation-transporting ATPase"/>
    <property type="match status" value="1"/>
</dbReference>
<dbReference type="InterPro" id="IPR023299">
    <property type="entry name" value="ATPase_P-typ_cyto_dom_N"/>
</dbReference>
<dbReference type="InterPro" id="IPR001757">
    <property type="entry name" value="P_typ_ATPase"/>
</dbReference>
<dbReference type="InterPro" id="IPR059000">
    <property type="entry name" value="ATPase_P-type_domA"/>
</dbReference>
<comment type="similarity">
    <text evidence="2 14">Belongs to the cation transport ATPase (P-type) (TC 3.A.3) family. Type V subfamily.</text>
</comment>
<comment type="subcellular location">
    <subcellularLocation>
        <location evidence="1">Late endosome membrane</location>
        <topology evidence="1">Multi-pass membrane protein</topology>
    </subcellularLocation>
    <subcellularLocation>
        <location evidence="14">Membrane</location>
        <topology evidence="14">Multi-pass membrane protein</topology>
    </subcellularLocation>
</comment>
<evidence type="ECO:0000256" key="12">
    <source>
        <dbReference type="ARBA" id="ARBA00023136"/>
    </source>
</evidence>
<evidence type="ECO:0000256" key="13">
    <source>
        <dbReference type="ARBA" id="ARBA00049360"/>
    </source>
</evidence>
<dbReference type="GO" id="GO:0016887">
    <property type="term" value="F:ATP hydrolysis activity"/>
    <property type="evidence" value="ECO:0007669"/>
    <property type="project" value="InterPro"/>
</dbReference>
<dbReference type="InterPro" id="IPR018303">
    <property type="entry name" value="ATPase_P-typ_P_site"/>
</dbReference>
<keyword evidence="9 14" id="KW-0460">Magnesium</keyword>
<dbReference type="Pfam" id="PF00122">
    <property type="entry name" value="E1-E2_ATPase"/>
    <property type="match status" value="1"/>
</dbReference>
<evidence type="ECO:0000259" key="16">
    <source>
        <dbReference type="Pfam" id="PF00690"/>
    </source>
</evidence>
<dbReference type="NCBIfam" id="TIGR01494">
    <property type="entry name" value="ATPase_P-type"/>
    <property type="match status" value="2"/>
</dbReference>
<evidence type="ECO:0000256" key="5">
    <source>
        <dbReference type="ARBA" id="ARBA00022723"/>
    </source>
</evidence>
<gene>
    <name evidence="18" type="ORF">CEUTPL_LOCUS3506</name>
</gene>
<dbReference type="EC" id="7.2.2.-" evidence="14"/>
<dbReference type="NCBIfam" id="TIGR01657">
    <property type="entry name" value="P-ATPase-V"/>
    <property type="match status" value="1"/>
</dbReference>
<dbReference type="SFLD" id="SFLDF00027">
    <property type="entry name" value="p-type_atpase"/>
    <property type="match status" value="1"/>
</dbReference>
<keyword evidence="19" id="KW-1185">Reference proteome</keyword>
<dbReference type="GO" id="GO:0015203">
    <property type="term" value="F:polyamine transmembrane transporter activity"/>
    <property type="evidence" value="ECO:0007669"/>
    <property type="project" value="TreeGrafter"/>
</dbReference>
<dbReference type="Pfam" id="PF00690">
    <property type="entry name" value="Cation_ATPase_N"/>
    <property type="match status" value="1"/>
</dbReference>
<dbReference type="InterPro" id="IPR023214">
    <property type="entry name" value="HAD_sf"/>
</dbReference>
<dbReference type="GO" id="GO:0005524">
    <property type="term" value="F:ATP binding"/>
    <property type="evidence" value="ECO:0007669"/>
    <property type="project" value="UniProtKB-UniRule"/>
</dbReference>
<feature type="transmembrane region" description="Helical" evidence="14">
    <location>
        <begin position="921"/>
        <end position="938"/>
    </location>
</feature>
<dbReference type="Gene3D" id="3.40.50.1000">
    <property type="entry name" value="HAD superfamily/HAD-like"/>
    <property type="match status" value="1"/>
</dbReference>
<dbReference type="EMBL" id="OU892288">
    <property type="protein sequence ID" value="CAG9762834.1"/>
    <property type="molecule type" value="Genomic_DNA"/>
</dbReference>
<dbReference type="GO" id="GO:0046872">
    <property type="term" value="F:metal ion binding"/>
    <property type="evidence" value="ECO:0007669"/>
    <property type="project" value="UniProtKB-UniRule"/>
</dbReference>
<sequence>MVSLCTSSTNGYESIGEPKSQQIYDSENDQILCHIFAYKKSNCRSFFYHLFSILLAFIPYIVFRAYPRFKAQFKYKQCHIEIAEIFLVCDNHNKCTIQQVGVTSVNLPHFGLRGTVKYFFHQRTKYVWVPATNSFGTLNQLLWSQKTCDDYVENTEVLSNSEYLELFNLYGPNKIEVEVKTYWRLFVEEIFNPFYMFQAFSIALWCFDDYFIYALCVIILTLFSSITSLIQTRKQSESLHDIVESSRCHEVAVLRELYRGETCMKINPEQLVPGDLIVMPASNFIMPCDAVLLTGQAIVNESVLTGESVPVTKTSLHSGTEAYSTNTHKRHTLFSGTDILQTRYYGGESVIARVVRTGFDTTKGHLVKSILFPSPVNLQFHKDAFKFVFVLFIIAFIGMFYCLYLYLLREAPLKEILVRALDIITIVVPPALPAAMAVGTVYSQNRLKQLKIFCISPPRINVCGKIKLACFDKTGTLTHDGLSMNSVIPCNDAQFFDPVTDIAELEVQSEFVRGMATCHSLTRIEGQLNGDPLDLNMFEFTKWKIEEPGMVETNRFDMLAPTVVMPAKRPTKLKLAHDEKEFCAQDTQIGIIREFSFSSTLQCMSVICKDLVSPNMFAYTKGAPEKLFALCIPDTLPKDFQTRLSFYTARGYRVIALAHKNLPTKFKWKDAQKAKRDKIECNLHFLGLLILQNPLKDETVPVITQLHQANIRTVMITGDNIMTAISVARDCGMVDAYADIYILEVTESEDEAPELLVKKAGSGAQPDIAVIEIYNQHCHIAMDGKTWGKLRTYYEHLIPNLLVRGTIFARFQPDQKTQLVVALQELDYVVSMVGDGANDCGALKAAHVGVSLSPAEASVAAPFTSGIPNISCLIWLILEGRCALVTSFAIFKYMALYSLIQFTTILILYTCHSILGDFQFLFIDLIITTTLAVTMGRQGPSKILGAKRPMSSLVSPKNLVPLILQIVACAFFQLAALYYLYQQKWFEPIPDQGQDEIVVSWENTVLFTVSCYQYVILAWQFSKGKPFRKSVLTNFWFILNVVSLTAFVTWMMLSPCKKIAEIMELMPYKDLEQRSFRYLLVLFPVAHFLASGFIEMFMSDRVWLKKLFQCVSCKTRPKNKYKRLLRDNEFVNYFNSLQISR</sequence>
<dbReference type="InterPro" id="IPR008250">
    <property type="entry name" value="ATPase_P-typ_transduc_dom_A_sf"/>
</dbReference>
<dbReference type="SUPFAM" id="SSF81653">
    <property type="entry name" value="Calcium ATPase, transduction domain A"/>
    <property type="match status" value="1"/>
</dbReference>
<keyword evidence="12 14" id="KW-0472">Membrane</keyword>
<feature type="domain" description="Cation-transporting P-type ATPase N-terminal" evidence="16">
    <location>
        <begin position="158"/>
        <end position="204"/>
    </location>
</feature>
<dbReference type="GO" id="GO:0006874">
    <property type="term" value="P:intracellular calcium ion homeostasis"/>
    <property type="evidence" value="ECO:0007669"/>
    <property type="project" value="TreeGrafter"/>
</dbReference>
<comment type="catalytic activity">
    <reaction evidence="13 14">
        <text>ATP + H2O = ADP + phosphate + H(+)</text>
        <dbReference type="Rhea" id="RHEA:13065"/>
        <dbReference type="ChEBI" id="CHEBI:15377"/>
        <dbReference type="ChEBI" id="CHEBI:15378"/>
        <dbReference type="ChEBI" id="CHEBI:30616"/>
        <dbReference type="ChEBI" id="CHEBI:43474"/>
        <dbReference type="ChEBI" id="CHEBI:456216"/>
    </reaction>
</comment>
<dbReference type="Pfam" id="PF13246">
    <property type="entry name" value="Cation_ATPase"/>
    <property type="match status" value="1"/>
</dbReference>
<keyword evidence="7" id="KW-0967">Endosome</keyword>